<dbReference type="AlphaFoldDB" id="A0A369CF35"/>
<evidence type="ECO:0000313" key="1">
    <source>
        <dbReference type="EMBL" id="RCX31177.1"/>
    </source>
</evidence>
<dbReference type="EMBL" id="QPJY01000003">
    <property type="protein sequence ID" value="RCX31177.1"/>
    <property type="molecule type" value="Genomic_DNA"/>
</dbReference>
<evidence type="ECO:0000313" key="2">
    <source>
        <dbReference type="Proteomes" id="UP000252707"/>
    </source>
</evidence>
<proteinExistence type="predicted"/>
<keyword evidence="2" id="KW-1185">Reference proteome</keyword>
<organism evidence="1 2">
    <name type="scientific">Thioalbus denitrificans</name>
    <dbReference type="NCBI Taxonomy" id="547122"/>
    <lineage>
        <taxon>Bacteria</taxon>
        <taxon>Pseudomonadati</taxon>
        <taxon>Pseudomonadota</taxon>
        <taxon>Gammaproteobacteria</taxon>
        <taxon>Chromatiales</taxon>
        <taxon>Ectothiorhodospiraceae</taxon>
        <taxon>Thioalbus</taxon>
    </lineage>
</organism>
<dbReference type="InterPro" id="IPR009409">
    <property type="entry name" value="DUF1059"/>
</dbReference>
<sequence>MARYYIDCRDYPSPDIHCTVALSADSEEELLEAAVQHAIQVHGHADNTEFREQIRREFKHGTPPG</sequence>
<protein>
    <submittedName>
        <fullName evidence="1">Uncharacterized protein DUF1059</fullName>
    </submittedName>
</protein>
<dbReference type="Proteomes" id="UP000252707">
    <property type="component" value="Unassembled WGS sequence"/>
</dbReference>
<name>A0A369CF35_9GAMM</name>
<dbReference type="RefSeq" id="WP_114279360.1">
    <property type="nucleotide sequence ID" value="NZ_QPJY01000003.1"/>
</dbReference>
<comment type="caution">
    <text evidence="1">The sequence shown here is derived from an EMBL/GenBank/DDBJ whole genome shotgun (WGS) entry which is preliminary data.</text>
</comment>
<reference evidence="1 2" key="1">
    <citation type="submission" date="2018-07" db="EMBL/GenBank/DDBJ databases">
        <title>Genomic Encyclopedia of Type Strains, Phase IV (KMG-IV): sequencing the most valuable type-strain genomes for metagenomic binning, comparative biology and taxonomic classification.</title>
        <authorList>
            <person name="Goeker M."/>
        </authorList>
    </citation>
    <scope>NUCLEOTIDE SEQUENCE [LARGE SCALE GENOMIC DNA]</scope>
    <source>
        <strain evidence="1 2">DSM 26407</strain>
    </source>
</reference>
<dbReference type="Pfam" id="PF06348">
    <property type="entry name" value="DUF1059"/>
    <property type="match status" value="1"/>
</dbReference>
<dbReference type="OrthoDB" id="4560214at2"/>
<gene>
    <name evidence="1" type="ORF">DFQ59_103141</name>
</gene>
<accession>A0A369CF35</accession>